<protein>
    <recommendedName>
        <fullName evidence="2">BZIP domain-containing protein</fullName>
    </recommendedName>
</protein>
<dbReference type="Proteomes" id="UP001177023">
    <property type="component" value="Unassembled WGS sequence"/>
</dbReference>
<feature type="non-terminal residue" evidence="3">
    <location>
        <position position="1"/>
    </location>
</feature>
<feature type="region of interest" description="Disordered" evidence="1">
    <location>
        <begin position="1"/>
        <end position="80"/>
    </location>
</feature>
<dbReference type="AlphaFoldDB" id="A0AA36FPZ3"/>
<feature type="non-terminal residue" evidence="3">
    <location>
        <position position="80"/>
    </location>
</feature>
<dbReference type="Gene3D" id="1.20.5.170">
    <property type="match status" value="1"/>
</dbReference>
<gene>
    <name evidence="3" type="ORF">MSPICULIGERA_LOCUS1620</name>
</gene>
<evidence type="ECO:0000313" key="4">
    <source>
        <dbReference type="Proteomes" id="UP001177023"/>
    </source>
</evidence>
<dbReference type="EMBL" id="CATQJA010000481">
    <property type="protein sequence ID" value="CAJ0560684.1"/>
    <property type="molecule type" value="Genomic_DNA"/>
</dbReference>
<evidence type="ECO:0000256" key="1">
    <source>
        <dbReference type="SAM" id="MobiDB-lite"/>
    </source>
</evidence>
<evidence type="ECO:0000259" key="2">
    <source>
        <dbReference type="PROSITE" id="PS50217"/>
    </source>
</evidence>
<name>A0AA36FPZ3_9BILA</name>
<keyword evidence="4" id="KW-1185">Reference proteome</keyword>
<proteinExistence type="predicted"/>
<organism evidence="3 4">
    <name type="scientific">Mesorhabditis spiculigera</name>
    <dbReference type="NCBI Taxonomy" id="96644"/>
    <lineage>
        <taxon>Eukaryota</taxon>
        <taxon>Metazoa</taxon>
        <taxon>Ecdysozoa</taxon>
        <taxon>Nematoda</taxon>
        <taxon>Chromadorea</taxon>
        <taxon>Rhabditida</taxon>
        <taxon>Rhabditina</taxon>
        <taxon>Rhabditomorpha</taxon>
        <taxon>Rhabditoidea</taxon>
        <taxon>Rhabditidae</taxon>
        <taxon>Mesorhabditinae</taxon>
        <taxon>Mesorhabditis</taxon>
    </lineage>
</organism>
<dbReference type="SUPFAM" id="SSF57959">
    <property type="entry name" value="Leucine zipper domain"/>
    <property type="match status" value="1"/>
</dbReference>
<sequence length="80" mass="9694">EPSFNDETTSTTSEQSGITPTKKQALDYAERRRRNNDSARRSREVRRQREMENRHKSEKLARENEELRKRCNDYAPRLRR</sequence>
<feature type="domain" description="BZIP" evidence="2">
    <location>
        <begin position="25"/>
        <end position="80"/>
    </location>
</feature>
<dbReference type="Pfam" id="PF07716">
    <property type="entry name" value="bZIP_2"/>
    <property type="match status" value="1"/>
</dbReference>
<accession>A0AA36FPZ3</accession>
<reference evidence="3" key="1">
    <citation type="submission" date="2023-06" db="EMBL/GenBank/DDBJ databases">
        <authorList>
            <person name="Delattre M."/>
        </authorList>
    </citation>
    <scope>NUCLEOTIDE SEQUENCE</scope>
    <source>
        <strain evidence="3">AF72</strain>
    </source>
</reference>
<dbReference type="InterPro" id="IPR046347">
    <property type="entry name" value="bZIP_sf"/>
</dbReference>
<dbReference type="InterPro" id="IPR004827">
    <property type="entry name" value="bZIP"/>
</dbReference>
<feature type="compositionally biased region" description="Basic and acidic residues" evidence="1">
    <location>
        <begin position="24"/>
        <end position="72"/>
    </location>
</feature>
<feature type="compositionally biased region" description="Polar residues" evidence="1">
    <location>
        <begin position="1"/>
        <end position="22"/>
    </location>
</feature>
<dbReference type="PROSITE" id="PS50217">
    <property type="entry name" value="BZIP"/>
    <property type="match status" value="1"/>
</dbReference>
<comment type="caution">
    <text evidence="3">The sequence shown here is derived from an EMBL/GenBank/DDBJ whole genome shotgun (WGS) entry which is preliminary data.</text>
</comment>
<dbReference type="GO" id="GO:0003700">
    <property type="term" value="F:DNA-binding transcription factor activity"/>
    <property type="evidence" value="ECO:0007669"/>
    <property type="project" value="InterPro"/>
</dbReference>
<evidence type="ECO:0000313" key="3">
    <source>
        <dbReference type="EMBL" id="CAJ0560684.1"/>
    </source>
</evidence>